<keyword evidence="2" id="KW-1185">Reference proteome</keyword>
<reference evidence="1 2" key="1">
    <citation type="submission" date="2024-04" db="EMBL/GenBank/DDBJ databases">
        <title>Tritrichomonas musculus Genome.</title>
        <authorList>
            <person name="Alves-Ferreira E."/>
            <person name="Grigg M."/>
            <person name="Lorenzi H."/>
            <person name="Galac M."/>
        </authorList>
    </citation>
    <scope>NUCLEOTIDE SEQUENCE [LARGE SCALE GENOMIC DNA]</scope>
    <source>
        <strain evidence="1 2">EAF2021</strain>
    </source>
</reference>
<organism evidence="1 2">
    <name type="scientific">Tritrichomonas musculus</name>
    <dbReference type="NCBI Taxonomy" id="1915356"/>
    <lineage>
        <taxon>Eukaryota</taxon>
        <taxon>Metamonada</taxon>
        <taxon>Parabasalia</taxon>
        <taxon>Tritrichomonadida</taxon>
        <taxon>Tritrichomonadidae</taxon>
        <taxon>Tritrichomonas</taxon>
    </lineage>
</organism>
<dbReference type="EMBL" id="JAPFFF010000016">
    <property type="protein sequence ID" value="KAK8865508.1"/>
    <property type="molecule type" value="Genomic_DNA"/>
</dbReference>
<gene>
    <name evidence="1" type="ORF">M9Y10_011064</name>
</gene>
<comment type="caution">
    <text evidence="1">The sequence shown here is derived from an EMBL/GenBank/DDBJ whole genome shotgun (WGS) entry which is preliminary data.</text>
</comment>
<proteinExistence type="predicted"/>
<evidence type="ECO:0000313" key="1">
    <source>
        <dbReference type="EMBL" id="KAK8865508.1"/>
    </source>
</evidence>
<protein>
    <submittedName>
        <fullName evidence="1">Uncharacterized protein</fullName>
    </submittedName>
</protein>
<dbReference type="Proteomes" id="UP001470230">
    <property type="component" value="Unassembled WGS sequence"/>
</dbReference>
<evidence type="ECO:0000313" key="2">
    <source>
        <dbReference type="Proteomes" id="UP001470230"/>
    </source>
</evidence>
<sequence length="297" mass="33296">MNMEMQCADVKTNESHTFHFSKPVQQFMVGFSRCVVEYDRPDHHVKRISIDLTDCQKNNNEVVVKPQLKMNDNSNHKESAQSSVKIVVIATVGDGNPNVQLMSSVETNGSYFVHSNNPAFVKAALTYANVEYKGGDHHLNKYSSTIAPVIQGNKFSIQGKAKLQDNGKNSDEENVKGSAIICDNPDQYIMCADFDSKVIGESGTVCVGQVPDAFQHRDYDIACFINNYEVSFENKSSDHHVLKIEFDASLIEKHLIRNNDKVYAKVGLRSYLVDNGEHPFNIPHNFISGFIIAFKNK</sequence>
<name>A0ABR2INM3_9EUKA</name>
<accession>A0ABR2INM3</accession>